<dbReference type="AlphaFoldDB" id="A0A5J4UPD1"/>
<comment type="caution">
    <text evidence="2">The sequence shown here is derived from an EMBL/GenBank/DDBJ whole genome shotgun (WGS) entry which is preliminary data.</text>
</comment>
<protein>
    <submittedName>
        <fullName evidence="2">Uncharacterized protein</fullName>
    </submittedName>
</protein>
<reference evidence="2 3" key="1">
    <citation type="submission" date="2019-03" db="EMBL/GenBank/DDBJ databases">
        <title>Single cell metagenomics reveals metabolic interactions within the superorganism composed of flagellate Streblomastix strix and complex community of Bacteroidetes bacteria on its surface.</title>
        <authorList>
            <person name="Treitli S.C."/>
            <person name="Kolisko M."/>
            <person name="Husnik F."/>
            <person name="Keeling P."/>
            <person name="Hampl V."/>
        </authorList>
    </citation>
    <scope>NUCLEOTIDE SEQUENCE [LARGE SCALE GENOMIC DNA]</scope>
    <source>
        <strain evidence="2">ST1C</strain>
    </source>
</reference>
<feature type="compositionally biased region" description="Polar residues" evidence="1">
    <location>
        <begin position="25"/>
        <end position="36"/>
    </location>
</feature>
<dbReference type="EMBL" id="SNRW01013961">
    <property type="protein sequence ID" value="KAA6372024.1"/>
    <property type="molecule type" value="Genomic_DNA"/>
</dbReference>
<accession>A0A5J4UPD1</accession>
<evidence type="ECO:0000313" key="3">
    <source>
        <dbReference type="Proteomes" id="UP000324800"/>
    </source>
</evidence>
<sequence length="701" mass="78264">MTQITSPRQISIPTIIDEDSPFDKNYQTSIDSPSQSTRRRSSIFENELTTDSSVCKWLLDIISEDKYMLKESAHFILSEPQLIRVVSHTFDVNEQQVQLNEDISTCCTRFMNDGTITLTEIRIGNVNIHALDENKVNLLRDTYKLCLQKVRKQHPFQTQARYLQKQCKQCRKDYQQFQINQQQLDALLLLKADKSELIDSYSKTDDDALILLKADKTELIDSYSKTEDDALLLLKADKSDTYSKTEDDALLLLKANVVDIVDSYSKTEDDAILLLKADKTELIDSYSKTEDDALLLLKVNVADLTNYVDLTSAQTITGQKQFSVINVSNISKQSKNDASILLAGGGDMLVSSLVAQPQLQEVRGIATGKSKVYVFSTYGELNDWMAIQDQVAKLVIGDNLYIIDKEVTDYWWDGTDLKVLETELPDISNVITTLGTATGGGNAITYISINGNILTPAKNKNFVDTDYGQSISGYKTFNTTIRSVGIMVQTYDNSSVICAGGGIRSIADIQSASYSKSDDDALLLLKADKSTTYTKTEDDAFLLLKADKTQLIDSYSKSETYVRDEVYTKGETNNLLNNKADTGVSYTKGEDDALLLLKADKTQLIDSYSKSETYARDEVYTKGETNNLLNNKTDTGVSYTKGEDDALLLLKADKSTTYTKTEDNALLLLKTDKSTTYTKTEDDALLLLKADKTQLIDSYTK</sequence>
<evidence type="ECO:0000313" key="2">
    <source>
        <dbReference type="EMBL" id="KAA6372024.1"/>
    </source>
</evidence>
<proteinExistence type="predicted"/>
<evidence type="ECO:0000256" key="1">
    <source>
        <dbReference type="SAM" id="MobiDB-lite"/>
    </source>
</evidence>
<gene>
    <name evidence="2" type="ORF">EZS28_032449</name>
</gene>
<organism evidence="2 3">
    <name type="scientific">Streblomastix strix</name>
    <dbReference type="NCBI Taxonomy" id="222440"/>
    <lineage>
        <taxon>Eukaryota</taxon>
        <taxon>Metamonada</taxon>
        <taxon>Preaxostyla</taxon>
        <taxon>Oxymonadida</taxon>
        <taxon>Streblomastigidae</taxon>
        <taxon>Streblomastix</taxon>
    </lineage>
</organism>
<name>A0A5J4UPD1_9EUKA</name>
<feature type="non-terminal residue" evidence="2">
    <location>
        <position position="701"/>
    </location>
</feature>
<dbReference type="Proteomes" id="UP000324800">
    <property type="component" value="Unassembled WGS sequence"/>
</dbReference>
<feature type="region of interest" description="Disordered" evidence="1">
    <location>
        <begin position="19"/>
        <end position="41"/>
    </location>
</feature>